<feature type="transmembrane region" description="Helical" evidence="1">
    <location>
        <begin position="30"/>
        <end position="50"/>
    </location>
</feature>
<evidence type="ECO:0000256" key="1">
    <source>
        <dbReference type="SAM" id="Phobius"/>
    </source>
</evidence>
<keyword evidence="1" id="KW-1133">Transmembrane helix</keyword>
<protein>
    <recommendedName>
        <fullName evidence="4">Neuropeptide-like protein 29</fullName>
    </recommendedName>
</protein>
<dbReference type="Proteomes" id="UP001321473">
    <property type="component" value="Unassembled WGS sequence"/>
</dbReference>
<organism evidence="2 3">
    <name type="scientific">Amblyomma americanum</name>
    <name type="common">Lone star tick</name>
    <dbReference type="NCBI Taxonomy" id="6943"/>
    <lineage>
        <taxon>Eukaryota</taxon>
        <taxon>Metazoa</taxon>
        <taxon>Ecdysozoa</taxon>
        <taxon>Arthropoda</taxon>
        <taxon>Chelicerata</taxon>
        <taxon>Arachnida</taxon>
        <taxon>Acari</taxon>
        <taxon>Parasitiformes</taxon>
        <taxon>Ixodida</taxon>
        <taxon>Ixodoidea</taxon>
        <taxon>Ixodidae</taxon>
        <taxon>Amblyomminae</taxon>
        <taxon>Amblyomma</taxon>
    </lineage>
</organism>
<gene>
    <name evidence="2" type="ORF">V5799_024293</name>
</gene>
<comment type="caution">
    <text evidence="2">The sequence shown here is derived from an EMBL/GenBank/DDBJ whole genome shotgun (WGS) entry which is preliminary data.</text>
</comment>
<keyword evidence="3" id="KW-1185">Reference proteome</keyword>
<evidence type="ECO:0000313" key="3">
    <source>
        <dbReference type="Proteomes" id="UP001321473"/>
    </source>
</evidence>
<accession>A0AAQ4ECW7</accession>
<sequence>MNGTYTAPLPPAPSRATDTIQAAMMSSKSLLVAVVVLAALCSLVAAQYGFGGGFGRGYGGGFGRGFGGYGGYGRGFGGGYGRGFGGYGRGFYG</sequence>
<keyword evidence="1" id="KW-0812">Transmembrane</keyword>
<keyword evidence="1" id="KW-0472">Membrane</keyword>
<dbReference type="EMBL" id="JARKHS020018276">
    <property type="protein sequence ID" value="KAK8772462.1"/>
    <property type="molecule type" value="Genomic_DNA"/>
</dbReference>
<evidence type="ECO:0008006" key="4">
    <source>
        <dbReference type="Google" id="ProtNLM"/>
    </source>
</evidence>
<reference evidence="2 3" key="1">
    <citation type="journal article" date="2023" name="Arcadia Sci">
        <title>De novo assembly of a long-read Amblyomma americanum tick genome.</title>
        <authorList>
            <person name="Chou S."/>
            <person name="Poskanzer K.E."/>
            <person name="Rollins M."/>
            <person name="Thuy-Boun P.S."/>
        </authorList>
    </citation>
    <scope>NUCLEOTIDE SEQUENCE [LARGE SCALE GENOMIC DNA]</scope>
    <source>
        <strain evidence="2">F_SG_1</strain>
        <tissue evidence="2">Salivary glands</tissue>
    </source>
</reference>
<dbReference type="AlphaFoldDB" id="A0AAQ4ECW7"/>
<proteinExistence type="predicted"/>
<evidence type="ECO:0000313" key="2">
    <source>
        <dbReference type="EMBL" id="KAK8772462.1"/>
    </source>
</evidence>
<name>A0AAQ4ECW7_AMBAM</name>